<evidence type="ECO:0000256" key="2">
    <source>
        <dbReference type="ARBA" id="ARBA00022670"/>
    </source>
</evidence>
<dbReference type="SUPFAM" id="SSF53182">
    <property type="entry name" value="Pyrrolidone carboxyl peptidase (pyroglutamate aminopeptidase)"/>
    <property type="match status" value="1"/>
</dbReference>
<dbReference type="InterPro" id="IPR036440">
    <property type="entry name" value="Peptidase_C15-like_sf"/>
</dbReference>
<dbReference type="Proteomes" id="UP000244722">
    <property type="component" value="Unassembled WGS sequence"/>
</dbReference>
<dbReference type="EMBL" id="NESQ01000054">
    <property type="protein sequence ID" value="PUU80866.1"/>
    <property type="molecule type" value="Genomic_DNA"/>
</dbReference>
<evidence type="ECO:0000256" key="1">
    <source>
        <dbReference type="ARBA" id="ARBA00006641"/>
    </source>
</evidence>
<keyword evidence="3" id="KW-0378">Hydrolase</keyword>
<evidence type="ECO:0000256" key="4">
    <source>
        <dbReference type="ARBA" id="ARBA00022807"/>
    </source>
</evidence>
<keyword evidence="2" id="KW-0645">Protease</keyword>
<name>A0A2T6ZZH2_TUBBO</name>
<organism evidence="5 6">
    <name type="scientific">Tuber borchii</name>
    <name type="common">White truffle</name>
    <dbReference type="NCBI Taxonomy" id="42251"/>
    <lineage>
        <taxon>Eukaryota</taxon>
        <taxon>Fungi</taxon>
        <taxon>Dikarya</taxon>
        <taxon>Ascomycota</taxon>
        <taxon>Pezizomycotina</taxon>
        <taxon>Pezizomycetes</taxon>
        <taxon>Pezizales</taxon>
        <taxon>Tuberaceae</taxon>
        <taxon>Tuber</taxon>
    </lineage>
</organism>
<dbReference type="AlphaFoldDB" id="A0A2T6ZZH2"/>
<proteinExistence type="inferred from homology"/>
<accession>A0A2T6ZZH2</accession>
<evidence type="ECO:0008006" key="7">
    <source>
        <dbReference type="Google" id="ProtNLM"/>
    </source>
</evidence>
<dbReference type="InterPro" id="IPR016125">
    <property type="entry name" value="Peptidase_C15-like"/>
</dbReference>
<gene>
    <name evidence="5" type="ORF">B9Z19DRAFT_1122780</name>
</gene>
<dbReference type="Gene3D" id="3.40.630.20">
    <property type="entry name" value="Peptidase C15, pyroglutamyl peptidase I-like"/>
    <property type="match status" value="1"/>
</dbReference>
<reference evidence="5 6" key="1">
    <citation type="submission" date="2017-04" db="EMBL/GenBank/DDBJ databases">
        <title>Draft genome sequence of Tuber borchii Vittad., a whitish edible truffle.</title>
        <authorList>
            <consortium name="DOE Joint Genome Institute"/>
            <person name="Murat C."/>
            <person name="Kuo A."/>
            <person name="Barry K.W."/>
            <person name="Clum A."/>
            <person name="Dockter R.B."/>
            <person name="Fauchery L."/>
            <person name="Iotti M."/>
            <person name="Kohler A."/>
            <person name="Labutti K."/>
            <person name="Lindquist E.A."/>
            <person name="Lipzen A."/>
            <person name="Ohm R.A."/>
            <person name="Wang M."/>
            <person name="Grigoriev I.V."/>
            <person name="Zambonelli A."/>
            <person name="Martin F.M."/>
        </authorList>
    </citation>
    <scope>NUCLEOTIDE SEQUENCE [LARGE SCALE GENOMIC DNA]</scope>
    <source>
        <strain evidence="5 6">Tbo3840</strain>
    </source>
</reference>
<dbReference type="GO" id="GO:0006508">
    <property type="term" value="P:proteolysis"/>
    <property type="evidence" value="ECO:0007669"/>
    <property type="project" value="UniProtKB-KW"/>
</dbReference>
<dbReference type="PANTHER" id="PTHR23402:SF1">
    <property type="entry name" value="PYROGLUTAMYL-PEPTIDASE I"/>
    <property type="match status" value="1"/>
</dbReference>
<evidence type="ECO:0000256" key="3">
    <source>
        <dbReference type="ARBA" id="ARBA00022801"/>
    </source>
</evidence>
<dbReference type="GO" id="GO:0008234">
    <property type="term" value="F:cysteine-type peptidase activity"/>
    <property type="evidence" value="ECO:0007669"/>
    <property type="project" value="UniProtKB-KW"/>
</dbReference>
<keyword evidence="6" id="KW-1185">Reference proteome</keyword>
<comment type="caution">
    <text evidence="5">The sequence shown here is derived from an EMBL/GenBank/DDBJ whole genome shotgun (WGS) entry which is preliminary data.</text>
</comment>
<comment type="similarity">
    <text evidence="1">Belongs to the peptidase C15 family.</text>
</comment>
<dbReference type="OrthoDB" id="407146at2759"/>
<protein>
    <recommendedName>
        <fullName evidence="7">Peptidase C15, pyroglutamyl peptidase I-like protein</fullName>
    </recommendedName>
</protein>
<evidence type="ECO:0000313" key="6">
    <source>
        <dbReference type="Proteomes" id="UP000244722"/>
    </source>
</evidence>
<evidence type="ECO:0000313" key="5">
    <source>
        <dbReference type="EMBL" id="PUU80866.1"/>
    </source>
</evidence>
<keyword evidence="4" id="KW-0788">Thiol protease</keyword>
<sequence>MTDRDPTKKKNITIYLTGFGPFRDHTQNSSWVIVSSFLPHTTIPTETHTITLQPHPHWLKVAYATVTAEVPPLHSAAPDDDNKFDYILHVGLGMAGEYHLERRAFEDGYVFGDVDGKVPGGADAAPERGIMLSEGAERREPGGREFGCALDVPWIVEGVEKFQPEETPGKEVPIKVSDDAGRFLCEFIYYTSLKAACEKEGNGKLKSEKVLFMHVPPLVEPFGIETGRRVLIEVVKGMVKAGEERKVIS</sequence>
<dbReference type="PANTHER" id="PTHR23402">
    <property type="entry name" value="PROTEASE FAMILY C15 PYROGLUTAMYL-PEPTIDASE I-RELATED"/>
    <property type="match status" value="1"/>
</dbReference>